<evidence type="ECO:0000259" key="1">
    <source>
        <dbReference type="Pfam" id="PF04230"/>
    </source>
</evidence>
<dbReference type="InterPro" id="IPR007345">
    <property type="entry name" value="Polysacch_pyruvyl_Trfase"/>
</dbReference>
<evidence type="ECO:0000313" key="2">
    <source>
        <dbReference type="EMBL" id="MEQ2487213.1"/>
    </source>
</evidence>
<dbReference type="Proteomes" id="UP001487296">
    <property type="component" value="Unassembled WGS sequence"/>
</dbReference>
<keyword evidence="3" id="KW-1185">Reference proteome</keyword>
<protein>
    <submittedName>
        <fullName evidence="2">Polysaccharide pyruvyl transferase family protein</fullName>
        <ecNumber evidence="2">2.4.-.-</ecNumber>
    </submittedName>
</protein>
<accession>A0ABV1FS21</accession>
<keyword evidence="2" id="KW-0328">Glycosyltransferase</keyword>
<gene>
    <name evidence="2" type="ORF">AAAT34_09135</name>
</gene>
<organism evidence="2 3">
    <name type="scientific">Hallella faecis</name>
    <dbReference type="NCBI Taxonomy" id="2841596"/>
    <lineage>
        <taxon>Bacteria</taxon>
        <taxon>Pseudomonadati</taxon>
        <taxon>Bacteroidota</taxon>
        <taxon>Bacteroidia</taxon>
        <taxon>Bacteroidales</taxon>
        <taxon>Prevotellaceae</taxon>
        <taxon>Hallella</taxon>
    </lineage>
</organism>
<sequence>MKIGILTLPLHTNYGGILQAYALQTVLERMGHEVKVLDKPFRLQLLPWWKRPYSYTKRAIKKYILGEKVGIFQERNAYQRQATERKFTQPFIESNIHRLVISHLTDIKPSDFDAFVVGSDQIWRMMYFLGFWSTTLASDAFLGFTEGWNIKRVSYAASFGVDVPDIPENDLDDCKKAIARFNGISVREESGVAACKKYLGVEAKWVLDPTMLLKRSDYQKLISKPPTQKSILMSYVLDETPEIAALRSKIAKDKGLEIKLTNLPDTGTGERGTRPQPPLEDWLQAFEEAKYVINDSFHACVFSILFHKQFTVIGNKKRGLARFQSLLKLFDLEDRLITSPEEYQDLPDIDYEKVDCILNKKREEAFKFLTDSLS</sequence>
<reference evidence="2 3" key="1">
    <citation type="submission" date="2024-04" db="EMBL/GenBank/DDBJ databases">
        <title>Human intestinal bacterial collection.</title>
        <authorList>
            <person name="Pauvert C."/>
            <person name="Hitch T.C.A."/>
            <person name="Clavel T."/>
        </authorList>
    </citation>
    <scope>NUCLEOTIDE SEQUENCE [LARGE SCALE GENOMIC DNA]</scope>
    <source>
        <strain evidence="2 3">CLA-AA-H145</strain>
    </source>
</reference>
<comment type="caution">
    <text evidence="2">The sequence shown here is derived from an EMBL/GenBank/DDBJ whole genome shotgun (WGS) entry which is preliminary data.</text>
</comment>
<dbReference type="GO" id="GO:0016757">
    <property type="term" value="F:glycosyltransferase activity"/>
    <property type="evidence" value="ECO:0007669"/>
    <property type="project" value="UniProtKB-KW"/>
</dbReference>
<dbReference type="RefSeq" id="WP_215760262.1">
    <property type="nucleotide sequence ID" value="NZ_JAHKBE010000036.1"/>
</dbReference>
<name>A0ABV1FS21_9BACT</name>
<keyword evidence="2" id="KW-0808">Transferase</keyword>
<proteinExistence type="predicted"/>
<dbReference type="Pfam" id="PF04230">
    <property type="entry name" value="PS_pyruv_trans"/>
    <property type="match status" value="1"/>
</dbReference>
<dbReference type="EC" id="2.4.-.-" evidence="2"/>
<evidence type="ECO:0000313" key="3">
    <source>
        <dbReference type="Proteomes" id="UP001487296"/>
    </source>
</evidence>
<dbReference type="EMBL" id="JBBNFP010000036">
    <property type="protein sequence ID" value="MEQ2487213.1"/>
    <property type="molecule type" value="Genomic_DNA"/>
</dbReference>
<feature type="domain" description="Polysaccharide pyruvyl transferase" evidence="1">
    <location>
        <begin position="13"/>
        <end position="316"/>
    </location>
</feature>